<dbReference type="GO" id="GO:0005737">
    <property type="term" value="C:cytoplasm"/>
    <property type="evidence" value="ECO:0007669"/>
    <property type="project" value="TreeGrafter"/>
</dbReference>
<accession>A0A934UVF7</accession>
<dbReference type="PANTHER" id="PTHR48094">
    <property type="entry name" value="PROTEIN/NUCLEIC ACID DEGLYCASE DJ-1-RELATED"/>
    <property type="match status" value="1"/>
</dbReference>
<organism evidence="5 6">
    <name type="scientific">Leucobacter edaphi</name>
    <dbReference type="NCBI Taxonomy" id="2796472"/>
    <lineage>
        <taxon>Bacteria</taxon>
        <taxon>Bacillati</taxon>
        <taxon>Actinomycetota</taxon>
        <taxon>Actinomycetes</taxon>
        <taxon>Micrococcales</taxon>
        <taxon>Microbacteriaceae</taxon>
        <taxon>Leucobacter</taxon>
    </lineage>
</organism>
<reference evidence="5" key="1">
    <citation type="submission" date="2020-12" db="EMBL/GenBank/DDBJ databases">
        <title>Leucobacter sp. CAS2, isolated from Chromium sludge.</title>
        <authorList>
            <person name="Xu Z."/>
        </authorList>
    </citation>
    <scope>NUCLEOTIDE SEQUENCE</scope>
    <source>
        <strain evidence="5">CSA2</strain>
    </source>
</reference>
<dbReference type="AlphaFoldDB" id="A0A934UVF7"/>
<dbReference type="GO" id="GO:0019172">
    <property type="term" value="F:glyoxalase III activity"/>
    <property type="evidence" value="ECO:0007669"/>
    <property type="project" value="TreeGrafter"/>
</dbReference>
<keyword evidence="6" id="KW-1185">Reference proteome</keyword>
<keyword evidence="2" id="KW-0456">Lyase</keyword>
<protein>
    <submittedName>
        <fullName evidence="5">Type 1 glutamine amidotransferase domain-containing protein</fullName>
    </submittedName>
</protein>
<gene>
    <name evidence="5" type="ORF">JD292_00315</name>
</gene>
<dbReference type="Gene3D" id="3.40.50.880">
    <property type="match status" value="1"/>
</dbReference>
<dbReference type="RefSeq" id="WP_200130750.1">
    <property type="nucleotide sequence ID" value="NZ_JAEHOI010000001.1"/>
</dbReference>
<dbReference type="Pfam" id="PF01965">
    <property type="entry name" value="DJ-1_PfpI"/>
    <property type="match status" value="1"/>
</dbReference>
<name>A0A934UVF7_9MICO</name>
<dbReference type="InterPro" id="IPR029062">
    <property type="entry name" value="Class_I_gatase-like"/>
</dbReference>
<sequence>MTTRILIAVTNTDRFATRPTHRTGLWLSELTHATDVFEERGFEYTLISPAGGRSPLEPRSLRFPLMDASARRWHRDPWRMARLESTLAADEVDSAGYDGIYFTGGHGVMFDFPSSTGLQRLTGEIADRGGAVGAICHGYCGLLETTRPDGSPLLAGRRITGFSWNEEILAGISRIAPYDVEQRAKDLGADYSKAALPFVSNTVADGRLVTGQNPASARATAERFATLF</sequence>
<proteinExistence type="inferred from homology"/>
<evidence type="ECO:0000313" key="6">
    <source>
        <dbReference type="Proteomes" id="UP000618733"/>
    </source>
</evidence>
<dbReference type="SUPFAM" id="SSF52317">
    <property type="entry name" value="Class I glutamine amidotransferase-like"/>
    <property type="match status" value="1"/>
</dbReference>
<evidence type="ECO:0000259" key="4">
    <source>
        <dbReference type="Pfam" id="PF01965"/>
    </source>
</evidence>
<evidence type="ECO:0000256" key="2">
    <source>
        <dbReference type="ARBA" id="ARBA00023239"/>
    </source>
</evidence>
<evidence type="ECO:0000256" key="1">
    <source>
        <dbReference type="ARBA" id="ARBA00023016"/>
    </source>
</evidence>
<dbReference type="GO" id="GO:0019243">
    <property type="term" value="P:methylglyoxal catabolic process to D-lactate via S-lactoyl-glutathione"/>
    <property type="evidence" value="ECO:0007669"/>
    <property type="project" value="TreeGrafter"/>
</dbReference>
<comment type="similarity">
    <text evidence="3">Belongs to the peptidase C56 family. HSP31-like subfamily.</text>
</comment>
<feature type="domain" description="DJ-1/PfpI" evidence="4">
    <location>
        <begin position="28"/>
        <end position="222"/>
    </location>
</feature>
<dbReference type="InterPro" id="IPR050325">
    <property type="entry name" value="Prot/Nucl_acid_deglycase"/>
</dbReference>
<evidence type="ECO:0000256" key="3">
    <source>
        <dbReference type="ARBA" id="ARBA00038493"/>
    </source>
</evidence>
<evidence type="ECO:0000313" key="5">
    <source>
        <dbReference type="EMBL" id="MBK0420529.1"/>
    </source>
</evidence>
<keyword evidence="1" id="KW-0346">Stress response</keyword>
<dbReference type="EMBL" id="JAEHOI010000001">
    <property type="protein sequence ID" value="MBK0420529.1"/>
    <property type="molecule type" value="Genomic_DNA"/>
</dbReference>
<dbReference type="CDD" id="cd03141">
    <property type="entry name" value="GATase1_Hsp31_like"/>
    <property type="match status" value="1"/>
</dbReference>
<dbReference type="PANTHER" id="PTHR48094:SF11">
    <property type="entry name" value="GLUTATHIONE-INDEPENDENT GLYOXALASE HSP31-RELATED"/>
    <property type="match status" value="1"/>
</dbReference>
<comment type="caution">
    <text evidence="5">The sequence shown here is derived from an EMBL/GenBank/DDBJ whole genome shotgun (WGS) entry which is preliminary data.</text>
</comment>
<dbReference type="InterPro" id="IPR002818">
    <property type="entry name" value="DJ-1/PfpI"/>
</dbReference>
<dbReference type="Proteomes" id="UP000618733">
    <property type="component" value="Unassembled WGS sequence"/>
</dbReference>
<keyword evidence="5" id="KW-0315">Glutamine amidotransferase</keyword>